<feature type="compositionally biased region" description="Polar residues" evidence="1">
    <location>
        <begin position="20"/>
        <end position="32"/>
    </location>
</feature>
<dbReference type="KEGG" id="cyz:C3B44_07520"/>
<keyword evidence="3" id="KW-1185">Reference proteome</keyword>
<organism evidence="2 3">
    <name type="scientific">Corynebacterium yudongzhengii</name>
    <dbReference type="NCBI Taxonomy" id="2080740"/>
    <lineage>
        <taxon>Bacteria</taxon>
        <taxon>Bacillati</taxon>
        <taxon>Actinomycetota</taxon>
        <taxon>Actinomycetes</taxon>
        <taxon>Mycobacteriales</taxon>
        <taxon>Corynebacteriaceae</taxon>
        <taxon>Corynebacterium</taxon>
    </lineage>
</organism>
<dbReference type="AlphaFoldDB" id="A0A2U1T6V5"/>
<evidence type="ECO:0000313" key="2">
    <source>
        <dbReference type="EMBL" id="PWC01726.1"/>
    </source>
</evidence>
<reference evidence="3" key="1">
    <citation type="submission" date="2018-04" db="EMBL/GenBank/DDBJ databases">
        <authorList>
            <person name="Liu S."/>
            <person name="Wang Z."/>
            <person name="Li J."/>
        </authorList>
    </citation>
    <scope>NUCLEOTIDE SEQUENCE [LARGE SCALE GENOMIC DNA]</scope>
    <source>
        <strain evidence="3">2189</strain>
    </source>
</reference>
<feature type="region of interest" description="Disordered" evidence="1">
    <location>
        <begin position="1"/>
        <end position="38"/>
    </location>
</feature>
<dbReference type="OrthoDB" id="3389921at2"/>
<evidence type="ECO:0000256" key="1">
    <source>
        <dbReference type="SAM" id="MobiDB-lite"/>
    </source>
</evidence>
<evidence type="ECO:0000313" key="3">
    <source>
        <dbReference type="Proteomes" id="UP000244989"/>
    </source>
</evidence>
<dbReference type="Proteomes" id="UP000244989">
    <property type="component" value="Unassembled WGS sequence"/>
</dbReference>
<accession>A0A2U1T6V5</accession>
<gene>
    <name evidence="2" type="ORF">DF222_06040</name>
</gene>
<protein>
    <submittedName>
        <fullName evidence="2">Uncharacterized protein</fullName>
    </submittedName>
</protein>
<dbReference type="EMBL" id="QEEZ01000009">
    <property type="protein sequence ID" value="PWC01726.1"/>
    <property type="molecule type" value="Genomic_DNA"/>
</dbReference>
<dbReference type="InterPro" id="IPR046039">
    <property type="entry name" value="DUF5997"/>
</dbReference>
<sequence length="143" mass="15803">MRLTSGDEPQDQHGLDATVANVTDSNNRQPSGTAMKPETAAKKLGIYLPAAPEDFQNNAVTHAELRELQQNPPEWLARLRREGPHPRPVVAQKLGISISALKRAELDKPLTTAEIKELLADQPEWLGAERQKLAENRNAENAE</sequence>
<proteinExistence type="predicted"/>
<dbReference type="Pfam" id="PF19460">
    <property type="entry name" value="DUF5997"/>
    <property type="match status" value="1"/>
</dbReference>
<comment type="caution">
    <text evidence="2">The sequence shown here is derived from an EMBL/GenBank/DDBJ whole genome shotgun (WGS) entry which is preliminary data.</text>
</comment>
<name>A0A2U1T6V5_9CORY</name>